<comment type="similarity">
    <text evidence="1">Belongs to the RecJ family.</text>
</comment>
<dbReference type="GO" id="GO:0006310">
    <property type="term" value="P:DNA recombination"/>
    <property type="evidence" value="ECO:0007669"/>
    <property type="project" value="InterPro"/>
</dbReference>
<feature type="domain" description="RecJ OB" evidence="8">
    <location>
        <begin position="454"/>
        <end position="552"/>
    </location>
</feature>
<name>A0A4V2QC67_9FIRM</name>
<evidence type="ECO:0000256" key="1">
    <source>
        <dbReference type="ARBA" id="ARBA00005915"/>
    </source>
</evidence>
<dbReference type="GO" id="GO:0003676">
    <property type="term" value="F:nucleic acid binding"/>
    <property type="evidence" value="ECO:0007669"/>
    <property type="project" value="InterPro"/>
</dbReference>
<evidence type="ECO:0000256" key="2">
    <source>
        <dbReference type="ARBA" id="ARBA00019841"/>
    </source>
</evidence>
<feature type="domain" description="DDH" evidence="6">
    <location>
        <begin position="80"/>
        <end position="227"/>
    </location>
</feature>
<dbReference type="InterPro" id="IPR041122">
    <property type="entry name" value="RecJ_OB"/>
</dbReference>
<dbReference type="STRING" id="1650663.GCA_001486665_03244"/>
<dbReference type="InterPro" id="IPR001667">
    <property type="entry name" value="DDH_dom"/>
</dbReference>
<evidence type="ECO:0000259" key="7">
    <source>
        <dbReference type="Pfam" id="PF02272"/>
    </source>
</evidence>
<feature type="domain" description="DHHA1" evidence="7">
    <location>
        <begin position="348"/>
        <end position="439"/>
    </location>
</feature>
<dbReference type="InterPro" id="IPR003156">
    <property type="entry name" value="DHHA1_dom"/>
</dbReference>
<dbReference type="NCBIfam" id="TIGR00644">
    <property type="entry name" value="recJ"/>
    <property type="match status" value="1"/>
</dbReference>
<protein>
    <recommendedName>
        <fullName evidence="2">Single-stranded-DNA-specific exonuclease RecJ</fullName>
    </recommendedName>
</protein>
<dbReference type="Pfam" id="PF02272">
    <property type="entry name" value="DHHA1"/>
    <property type="match status" value="1"/>
</dbReference>
<dbReference type="PANTHER" id="PTHR30255:SF2">
    <property type="entry name" value="SINGLE-STRANDED-DNA-SPECIFIC EXONUCLEASE RECJ"/>
    <property type="match status" value="1"/>
</dbReference>
<dbReference type="AlphaFoldDB" id="A0A4V2QC67"/>
<dbReference type="Gene3D" id="3.90.1640.30">
    <property type="match status" value="1"/>
</dbReference>
<dbReference type="InterPro" id="IPR004610">
    <property type="entry name" value="RecJ"/>
</dbReference>
<sequence>MTYRAWQVKQPDEQAAARLANAIGAPLLLARILVARGMSSPEQAMEFLEQDAPLSDPFLMRDMDKAVQRILQAVDEEQPIVIFGDYDVDGVTATALLYSHLRGMGANVRCKLPSREEDGYGLTNAIVEQLAEKGYKLIITVDNGITAIPEARRARELGVDLVITDHHLPGEELPDAVAVVDPARKDDESPCKTLSGAGVAFKLCAALDGCEPEMLLDFCGDLAAIGTVADVMVLQGENRTIVKHGLYALQNSERPGLLALLEACGLGDRPVTSESISFAIAPRLNAAGRMDSAVSALQLLLCEDEGRAQQLTDQLVASNTARQEAEQRIMAEAEAQLAADPARQNDRVILVWGQDYHPGVIGIVASRLVEHYGKPVMVISVQNGEGKGSGRSVPGFNLHKAISACGDLLLRFGGHALAAGLSVKEENIPALRKALNEFAAREYPVLESPPLELDVTVRLDALTVQEVEGLDYLAPCGNGNPAPLFLLENAQIEGVYPVSDGRHCRLRLRQGAGCLYAAYFGVSVAQLPYQTGDRVDAAITLSIYQGKNGPQLSGRIRELRPAGLPAQTARQAALFEAFLHGSRLPDSQRRELVPQRALIVTLYRMIQKGEVWAQDLQPVFAKLGPENTGRILAGLTALTQLGLVEICETGGAKKYAPVPVAQKQDLFSAPILKALEA</sequence>
<dbReference type="Gene3D" id="3.10.310.30">
    <property type="match status" value="1"/>
</dbReference>
<dbReference type="GeneID" id="97379696"/>
<dbReference type="InterPro" id="IPR038763">
    <property type="entry name" value="DHH_sf"/>
</dbReference>
<evidence type="ECO:0000313" key="9">
    <source>
        <dbReference type="EMBL" id="TCL59137.1"/>
    </source>
</evidence>
<gene>
    <name evidence="9" type="ORF">EDD77_10651</name>
</gene>
<evidence type="ECO:0000256" key="5">
    <source>
        <dbReference type="ARBA" id="ARBA00022839"/>
    </source>
</evidence>
<dbReference type="GO" id="GO:0006281">
    <property type="term" value="P:DNA repair"/>
    <property type="evidence" value="ECO:0007669"/>
    <property type="project" value="InterPro"/>
</dbReference>
<keyword evidence="5 9" id="KW-0269">Exonuclease</keyword>
<dbReference type="PANTHER" id="PTHR30255">
    <property type="entry name" value="SINGLE-STRANDED-DNA-SPECIFIC EXONUCLEASE RECJ"/>
    <property type="match status" value="1"/>
</dbReference>
<proteinExistence type="inferred from homology"/>
<dbReference type="InterPro" id="IPR051673">
    <property type="entry name" value="SSDNA_exonuclease_RecJ"/>
</dbReference>
<dbReference type="Pfam" id="PF01368">
    <property type="entry name" value="DHH"/>
    <property type="match status" value="1"/>
</dbReference>
<dbReference type="SUPFAM" id="SSF64182">
    <property type="entry name" value="DHH phosphoesterases"/>
    <property type="match status" value="1"/>
</dbReference>
<evidence type="ECO:0000313" key="10">
    <source>
        <dbReference type="Proteomes" id="UP000295184"/>
    </source>
</evidence>
<organism evidence="9 10">
    <name type="scientific">Allofournierella massiliensis</name>
    <dbReference type="NCBI Taxonomy" id="1650663"/>
    <lineage>
        <taxon>Bacteria</taxon>
        <taxon>Bacillati</taxon>
        <taxon>Bacillota</taxon>
        <taxon>Clostridia</taxon>
        <taxon>Eubacteriales</taxon>
        <taxon>Oscillospiraceae</taxon>
        <taxon>Allofournierella</taxon>
    </lineage>
</organism>
<keyword evidence="3" id="KW-0540">Nuclease</keyword>
<dbReference type="RefSeq" id="WP_058966732.1">
    <property type="nucleotide sequence ID" value="NZ_CABKVM010000019.1"/>
</dbReference>
<dbReference type="EMBL" id="SLUM01000006">
    <property type="protein sequence ID" value="TCL59137.1"/>
    <property type="molecule type" value="Genomic_DNA"/>
</dbReference>
<dbReference type="GO" id="GO:0008409">
    <property type="term" value="F:5'-3' exonuclease activity"/>
    <property type="evidence" value="ECO:0007669"/>
    <property type="project" value="InterPro"/>
</dbReference>
<dbReference type="Pfam" id="PF17768">
    <property type="entry name" value="RecJ_OB"/>
    <property type="match status" value="1"/>
</dbReference>
<accession>A0A4V2QC67</accession>
<evidence type="ECO:0000259" key="8">
    <source>
        <dbReference type="Pfam" id="PF17768"/>
    </source>
</evidence>
<dbReference type="OrthoDB" id="9809852at2"/>
<evidence type="ECO:0000256" key="3">
    <source>
        <dbReference type="ARBA" id="ARBA00022722"/>
    </source>
</evidence>
<comment type="caution">
    <text evidence="9">The sequence shown here is derived from an EMBL/GenBank/DDBJ whole genome shotgun (WGS) entry which is preliminary data.</text>
</comment>
<dbReference type="Proteomes" id="UP000295184">
    <property type="component" value="Unassembled WGS sequence"/>
</dbReference>
<reference evidence="9 10" key="1">
    <citation type="submission" date="2019-03" db="EMBL/GenBank/DDBJ databases">
        <title>Genomic Encyclopedia of Type Strains, Phase IV (KMG-IV): sequencing the most valuable type-strain genomes for metagenomic binning, comparative biology and taxonomic classification.</title>
        <authorList>
            <person name="Goeker M."/>
        </authorList>
    </citation>
    <scope>NUCLEOTIDE SEQUENCE [LARGE SCALE GENOMIC DNA]</scope>
    <source>
        <strain evidence="9 10">DSM 100451</strain>
    </source>
</reference>
<evidence type="ECO:0000256" key="4">
    <source>
        <dbReference type="ARBA" id="ARBA00022801"/>
    </source>
</evidence>
<evidence type="ECO:0000259" key="6">
    <source>
        <dbReference type="Pfam" id="PF01368"/>
    </source>
</evidence>
<keyword evidence="4" id="KW-0378">Hydrolase</keyword>